<keyword evidence="3" id="KW-1185">Reference proteome</keyword>
<reference evidence="2" key="1">
    <citation type="journal article" date="2023" name="Mol. Phylogenet. Evol.">
        <title>Genome-scale phylogeny and comparative genomics of the fungal order Sordariales.</title>
        <authorList>
            <person name="Hensen N."/>
            <person name="Bonometti L."/>
            <person name="Westerberg I."/>
            <person name="Brannstrom I.O."/>
            <person name="Guillou S."/>
            <person name="Cros-Aarteil S."/>
            <person name="Calhoun S."/>
            <person name="Haridas S."/>
            <person name="Kuo A."/>
            <person name="Mondo S."/>
            <person name="Pangilinan J."/>
            <person name="Riley R."/>
            <person name="LaButti K."/>
            <person name="Andreopoulos B."/>
            <person name="Lipzen A."/>
            <person name="Chen C."/>
            <person name="Yan M."/>
            <person name="Daum C."/>
            <person name="Ng V."/>
            <person name="Clum A."/>
            <person name="Steindorff A."/>
            <person name="Ohm R.A."/>
            <person name="Martin F."/>
            <person name="Silar P."/>
            <person name="Natvig D.O."/>
            <person name="Lalanne C."/>
            <person name="Gautier V."/>
            <person name="Ament-Velasquez S.L."/>
            <person name="Kruys A."/>
            <person name="Hutchinson M.I."/>
            <person name="Powell A.J."/>
            <person name="Barry K."/>
            <person name="Miller A.N."/>
            <person name="Grigoriev I.V."/>
            <person name="Debuchy R."/>
            <person name="Gladieux P."/>
            <person name="Hiltunen Thoren M."/>
            <person name="Johannesson H."/>
        </authorList>
    </citation>
    <scope>NUCLEOTIDE SEQUENCE</scope>
    <source>
        <strain evidence="2">FGSC 1904</strain>
    </source>
</reference>
<dbReference type="PROSITE" id="PS51184">
    <property type="entry name" value="JMJC"/>
    <property type="match status" value="1"/>
</dbReference>
<dbReference type="Pfam" id="PF13621">
    <property type="entry name" value="Cupin_8"/>
    <property type="match status" value="1"/>
</dbReference>
<evidence type="ECO:0000259" key="1">
    <source>
        <dbReference type="PROSITE" id="PS51184"/>
    </source>
</evidence>
<dbReference type="AlphaFoldDB" id="A0AAE0PFC8"/>
<dbReference type="Gene3D" id="2.60.120.10">
    <property type="entry name" value="Jelly Rolls"/>
    <property type="match status" value="1"/>
</dbReference>
<sequence>MTDEQRDHDPIADLIVTYNELNTSFIEELHEEPSALEFMRFVARNTPFVVRGGAANWKATQTWTAEFLSNFLGDEIVNVAVTPFGNADAPTIHPQTGSLVFAKPHEEDQPFSDFLTYVIHQEKTQGLRKSEVRYAQTQNDNLRQEYSSLYSAVPPTIPWARIALSDPHRLGPDEEAQPEAINLWIGNSLSTTALHKDNYENVYVQIRGRKHFVLLPPHCLPCVNERELKSGGYVRQQPVTTEGEGEGKDGEKEEWAWGGKGKLELVMEKEKDEETGEEKEVTVPFAIWDPDKPEENATKYSKLAEPMRVTLEEGDMLYLPAMWYHKVSQSCSQEGICVAVNYWYDMDFTGPLFPFTSFVRAVNQQQQREKKKKEES</sequence>
<dbReference type="EMBL" id="JAUTDP010000005">
    <property type="protein sequence ID" value="KAK3398938.1"/>
    <property type="molecule type" value="Genomic_DNA"/>
</dbReference>
<dbReference type="SUPFAM" id="SSF51197">
    <property type="entry name" value="Clavaminate synthase-like"/>
    <property type="match status" value="1"/>
</dbReference>
<evidence type="ECO:0000313" key="2">
    <source>
        <dbReference type="EMBL" id="KAK3398938.1"/>
    </source>
</evidence>
<comment type="caution">
    <text evidence="2">The sequence shown here is derived from an EMBL/GenBank/DDBJ whole genome shotgun (WGS) entry which is preliminary data.</text>
</comment>
<feature type="domain" description="JmjC" evidence="1">
    <location>
        <begin position="142"/>
        <end position="359"/>
    </location>
</feature>
<name>A0AAE0PFC8_SORBR</name>
<dbReference type="InterPro" id="IPR041667">
    <property type="entry name" value="Cupin_8"/>
</dbReference>
<dbReference type="PANTHER" id="PTHR12461">
    <property type="entry name" value="HYPOXIA-INDUCIBLE FACTOR 1 ALPHA INHIBITOR-RELATED"/>
    <property type="match status" value="1"/>
</dbReference>
<dbReference type="InterPro" id="IPR014710">
    <property type="entry name" value="RmlC-like_jellyroll"/>
</dbReference>
<accession>A0AAE0PFC8</accession>
<proteinExistence type="predicted"/>
<reference evidence="2" key="2">
    <citation type="submission" date="2023-07" db="EMBL/GenBank/DDBJ databases">
        <authorList>
            <consortium name="Lawrence Berkeley National Laboratory"/>
            <person name="Haridas S."/>
            <person name="Hensen N."/>
            <person name="Bonometti L."/>
            <person name="Westerberg I."/>
            <person name="Brannstrom I.O."/>
            <person name="Guillou S."/>
            <person name="Cros-Aarteil S."/>
            <person name="Calhoun S."/>
            <person name="Kuo A."/>
            <person name="Mondo S."/>
            <person name="Pangilinan J."/>
            <person name="Riley R."/>
            <person name="LaButti K."/>
            <person name="Andreopoulos B."/>
            <person name="Lipzen A."/>
            <person name="Chen C."/>
            <person name="Yanf M."/>
            <person name="Daum C."/>
            <person name="Ng V."/>
            <person name="Clum A."/>
            <person name="Steindorff A."/>
            <person name="Ohm R."/>
            <person name="Martin F."/>
            <person name="Silar P."/>
            <person name="Natvig D."/>
            <person name="Lalanne C."/>
            <person name="Gautier V."/>
            <person name="Ament-velasquez S.L."/>
            <person name="Kruys A."/>
            <person name="Hutchinson M.I."/>
            <person name="Powell A.J."/>
            <person name="Barry K."/>
            <person name="Miller A.N."/>
            <person name="Grigoriev I.V."/>
            <person name="Debuchy R."/>
            <person name="Gladieux P."/>
            <person name="Thoren M.H."/>
            <person name="Johannesson H."/>
        </authorList>
    </citation>
    <scope>NUCLEOTIDE SEQUENCE</scope>
    <source>
        <strain evidence="2">FGSC 1904</strain>
    </source>
</reference>
<protein>
    <submittedName>
        <fullName evidence="2">Cupin-like domain-containing protein</fullName>
    </submittedName>
</protein>
<dbReference type="Proteomes" id="UP001281003">
    <property type="component" value="Unassembled WGS sequence"/>
</dbReference>
<organism evidence="2 3">
    <name type="scientific">Sordaria brevicollis</name>
    <dbReference type="NCBI Taxonomy" id="83679"/>
    <lineage>
        <taxon>Eukaryota</taxon>
        <taxon>Fungi</taxon>
        <taxon>Dikarya</taxon>
        <taxon>Ascomycota</taxon>
        <taxon>Pezizomycotina</taxon>
        <taxon>Sordariomycetes</taxon>
        <taxon>Sordariomycetidae</taxon>
        <taxon>Sordariales</taxon>
        <taxon>Sordariaceae</taxon>
        <taxon>Sordaria</taxon>
    </lineage>
</organism>
<evidence type="ECO:0000313" key="3">
    <source>
        <dbReference type="Proteomes" id="UP001281003"/>
    </source>
</evidence>
<dbReference type="SMART" id="SM00558">
    <property type="entry name" value="JmjC"/>
    <property type="match status" value="1"/>
</dbReference>
<dbReference type="PANTHER" id="PTHR12461:SF99">
    <property type="entry name" value="BIFUNCTIONAL PEPTIDASE AND (3S)-LYSYL HYDROXYLASE JMJD7"/>
    <property type="match status" value="1"/>
</dbReference>
<dbReference type="InterPro" id="IPR003347">
    <property type="entry name" value="JmjC_dom"/>
</dbReference>
<gene>
    <name evidence="2" type="ORF">B0T20DRAFT_408737</name>
</gene>